<evidence type="ECO:0000313" key="3">
    <source>
        <dbReference type="Proteomes" id="UP000019666"/>
    </source>
</evidence>
<organism evidence="2 3">
    <name type="scientific">Rubellimicrobium mesophilum DSM 19309</name>
    <dbReference type="NCBI Taxonomy" id="442562"/>
    <lineage>
        <taxon>Bacteria</taxon>
        <taxon>Pseudomonadati</taxon>
        <taxon>Pseudomonadota</taxon>
        <taxon>Alphaproteobacteria</taxon>
        <taxon>Rhodobacterales</taxon>
        <taxon>Roseobacteraceae</taxon>
        <taxon>Rubellimicrobium</taxon>
    </lineage>
</organism>
<dbReference type="HOGENOM" id="CLU_054377_0_0_5"/>
<protein>
    <submittedName>
        <fullName evidence="2">Uncharacterized protein</fullName>
    </submittedName>
</protein>
<proteinExistence type="predicted"/>
<dbReference type="OrthoDB" id="9815249at2"/>
<dbReference type="EMBL" id="AOSK01000043">
    <property type="protein sequence ID" value="EYD76469.1"/>
    <property type="molecule type" value="Genomic_DNA"/>
</dbReference>
<feature type="chain" id="PRO_5001496055" evidence="1">
    <location>
        <begin position="19"/>
        <end position="400"/>
    </location>
</feature>
<dbReference type="AlphaFoldDB" id="A0A017HRT2"/>
<keyword evidence="1" id="KW-0732">Signal</keyword>
<evidence type="ECO:0000313" key="2">
    <source>
        <dbReference type="EMBL" id="EYD76469.1"/>
    </source>
</evidence>
<dbReference type="Proteomes" id="UP000019666">
    <property type="component" value="Unassembled WGS sequence"/>
</dbReference>
<feature type="signal peptide" evidence="1">
    <location>
        <begin position="1"/>
        <end position="18"/>
    </location>
</feature>
<gene>
    <name evidence="2" type="ORF">Rumeso_01890</name>
</gene>
<keyword evidence="3" id="KW-1185">Reference proteome</keyword>
<reference evidence="2 3" key="1">
    <citation type="submission" date="2013-02" db="EMBL/GenBank/DDBJ databases">
        <authorList>
            <person name="Fiebig A."/>
            <person name="Goeker M."/>
            <person name="Klenk H.-P.P."/>
        </authorList>
    </citation>
    <scope>NUCLEOTIDE SEQUENCE [LARGE SCALE GENOMIC DNA]</scope>
    <source>
        <strain evidence="2 3">DSM 19309</strain>
    </source>
</reference>
<evidence type="ECO:0000256" key="1">
    <source>
        <dbReference type="SAM" id="SignalP"/>
    </source>
</evidence>
<dbReference type="RefSeq" id="WP_051521039.1">
    <property type="nucleotide sequence ID" value="NZ_KK088556.1"/>
</dbReference>
<comment type="caution">
    <text evidence="2">The sequence shown here is derived from an EMBL/GenBank/DDBJ whole genome shotgun (WGS) entry which is preliminary data.</text>
</comment>
<name>A0A017HRT2_9RHOB</name>
<sequence length="400" mass="42617">MRLLAAALLALAAHSAAADTTYSDRIATQGLRATEAELAALPSPSPSDRFALGGVRFLAGIERALQLRYDVGLSEGMAVASGVPLLRLPIGENPSPTPFQPGMIDDLFRGVESDMAGAIEALSTIQDTDEVAVEIDTADLWFDIDGNGTRAPGEGVMEIAAWTLAGGFGGLEIPSTTIRFDTADAAWLSAYAHLLSAISDGILAVDVSDAIARVTEARASFEALGLPPPAYDFLFGDDMAETADLVAMFVMAVEGQPDPARTRAARDHLLAVVQDNRRFWSLVPREADNDREWIPNKRQQSATGLPFPPDTGARWLAVLSDAEAVLKGELLIPFWRVGPGAGLDLNALLENPPELDVASMIQGATFVPYLKAGRLADGRNLRFFESLVQGDSALYAVMLN</sequence>
<accession>A0A017HRT2</accession>
<dbReference type="STRING" id="442562.Rumeso_01890"/>